<dbReference type="EMBL" id="MU795508">
    <property type="protein sequence ID" value="KAJ3805907.1"/>
    <property type="molecule type" value="Genomic_DNA"/>
</dbReference>
<protein>
    <submittedName>
        <fullName evidence="1">Uncharacterized protein</fullName>
    </submittedName>
</protein>
<accession>A0ACC1TME9</accession>
<comment type="caution">
    <text evidence="1">The sequence shown here is derived from an EMBL/GenBank/DDBJ whole genome shotgun (WGS) entry which is preliminary data.</text>
</comment>
<gene>
    <name evidence="1" type="ORF">F5876DRAFT_69398</name>
</gene>
<keyword evidence="2" id="KW-1185">Reference proteome</keyword>
<evidence type="ECO:0000313" key="1">
    <source>
        <dbReference type="EMBL" id="KAJ3805907.1"/>
    </source>
</evidence>
<name>A0ACC1TME9_9AGAR</name>
<organism evidence="1 2">
    <name type="scientific">Lentinula aff. lateritia</name>
    <dbReference type="NCBI Taxonomy" id="2804960"/>
    <lineage>
        <taxon>Eukaryota</taxon>
        <taxon>Fungi</taxon>
        <taxon>Dikarya</taxon>
        <taxon>Basidiomycota</taxon>
        <taxon>Agaricomycotina</taxon>
        <taxon>Agaricomycetes</taxon>
        <taxon>Agaricomycetidae</taxon>
        <taxon>Agaricales</taxon>
        <taxon>Marasmiineae</taxon>
        <taxon>Omphalotaceae</taxon>
        <taxon>Lentinula</taxon>
    </lineage>
</organism>
<dbReference type="Proteomes" id="UP001163835">
    <property type="component" value="Unassembled WGS sequence"/>
</dbReference>
<sequence length="286" mass="31589">MQLVSACTIPKLYFFFLGGLQLFLVKTVQTVPIGPETARGASSSDLILDNHGPPLDVSNTTGLSSIRARAEGPTIIQAHIVVNTSLETPDDVLLSIHDATEILLNLVTSDIRKSVKQHRDVDLPENLAVQVSSMSVYPTGGKEYYTVEYIIFDGVNDGKTWVHPRTEAQNWKMLIGKQSFSGSRDGSPYSYNPKKLDANLHADGRRVILSTHDGSFQRGPWQGTKKAEREPLPSPNKKVKLSHDTDRDIEGISVSFQSVAYEEPQTTSKMRKLAGKWVKKWAGRGS</sequence>
<reference evidence="1" key="1">
    <citation type="submission" date="2022-09" db="EMBL/GenBank/DDBJ databases">
        <title>A Global Phylogenomic Analysis of the Shiitake Genus Lentinula.</title>
        <authorList>
            <consortium name="DOE Joint Genome Institute"/>
            <person name="Sierra-Patev S."/>
            <person name="Min B."/>
            <person name="Naranjo-Ortiz M."/>
            <person name="Looney B."/>
            <person name="Konkel Z."/>
            <person name="Slot J.C."/>
            <person name="Sakamoto Y."/>
            <person name="Steenwyk J.L."/>
            <person name="Rokas A."/>
            <person name="Carro J."/>
            <person name="Camarero S."/>
            <person name="Ferreira P."/>
            <person name="Molpeceres G."/>
            <person name="Ruiz-Duenas F.J."/>
            <person name="Serrano A."/>
            <person name="Henrissat B."/>
            <person name="Drula E."/>
            <person name="Hughes K.W."/>
            <person name="Mata J.L."/>
            <person name="Ishikawa N.K."/>
            <person name="Vargas-Isla R."/>
            <person name="Ushijima S."/>
            <person name="Smith C.A."/>
            <person name="Ahrendt S."/>
            <person name="Andreopoulos W."/>
            <person name="He G."/>
            <person name="Labutti K."/>
            <person name="Lipzen A."/>
            <person name="Ng V."/>
            <person name="Riley R."/>
            <person name="Sandor L."/>
            <person name="Barry K."/>
            <person name="Martinez A.T."/>
            <person name="Xiao Y."/>
            <person name="Gibbons J.G."/>
            <person name="Terashima K."/>
            <person name="Grigoriev I.V."/>
            <person name="Hibbett D.S."/>
        </authorList>
    </citation>
    <scope>NUCLEOTIDE SEQUENCE</scope>
    <source>
        <strain evidence="1">TMI1499</strain>
    </source>
</reference>
<proteinExistence type="predicted"/>
<evidence type="ECO:0000313" key="2">
    <source>
        <dbReference type="Proteomes" id="UP001163835"/>
    </source>
</evidence>